<dbReference type="InterPro" id="IPR012906">
    <property type="entry name" value="PaaX-like_N"/>
</dbReference>
<dbReference type="OrthoDB" id="2270427at2"/>
<evidence type="ECO:0000259" key="3">
    <source>
        <dbReference type="Pfam" id="PF20803"/>
    </source>
</evidence>
<name>A0A317MZP8_9GAMM</name>
<dbReference type="InterPro" id="IPR036388">
    <property type="entry name" value="WH-like_DNA-bd_sf"/>
</dbReference>
<dbReference type="AlphaFoldDB" id="A0A317MZP8"/>
<dbReference type="SUPFAM" id="SSF46785">
    <property type="entry name" value="Winged helix' DNA-binding domain"/>
    <property type="match status" value="1"/>
</dbReference>
<evidence type="ECO:0000313" key="5">
    <source>
        <dbReference type="Proteomes" id="UP000246569"/>
    </source>
</evidence>
<evidence type="ECO:0000259" key="1">
    <source>
        <dbReference type="Pfam" id="PF07848"/>
    </source>
</evidence>
<protein>
    <submittedName>
        <fullName evidence="4">PaaX family transcriptional regulator</fullName>
    </submittedName>
</protein>
<dbReference type="NCBIfam" id="TIGR02277">
    <property type="entry name" value="PaaX_trns_reg"/>
    <property type="match status" value="1"/>
</dbReference>
<feature type="domain" description="Transcriptional repressor PaaX-like N-terminal" evidence="1">
    <location>
        <begin position="20"/>
        <end position="88"/>
    </location>
</feature>
<dbReference type="Gene3D" id="1.20.58.1460">
    <property type="match status" value="1"/>
</dbReference>
<dbReference type="Pfam" id="PF08223">
    <property type="entry name" value="PaaX_C"/>
    <property type="match status" value="1"/>
</dbReference>
<dbReference type="GO" id="GO:0006351">
    <property type="term" value="P:DNA-templated transcription"/>
    <property type="evidence" value="ECO:0007669"/>
    <property type="project" value="InterPro"/>
</dbReference>
<dbReference type="Pfam" id="PF07848">
    <property type="entry name" value="PaaX"/>
    <property type="match status" value="1"/>
</dbReference>
<dbReference type="InterPro" id="IPR011965">
    <property type="entry name" value="PaaX_trns_reg"/>
</dbReference>
<comment type="caution">
    <text evidence="4">The sequence shown here is derived from an EMBL/GenBank/DDBJ whole genome shotgun (WGS) entry which is preliminary data.</text>
</comment>
<gene>
    <name evidence="4" type="ORF">C7443_106236</name>
</gene>
<dbReference type="RefSeq" id="WP_110018892.1">
    <property type="nucleotide sequence ID" value="NZ_QGTJ01000006.1"/>
</dbReference>
<organism evidence="4 5">
    <name type="scientific">Plasticicumulans acidivorans</name>
    <dbReference type="NCBI Taxonomy" id="886464"/>
    <lineage>
        <taxon>Bacteria</taxon>
        <taxon>Pseudomonadati</taxon>
        <taxon>Pseudomonadota</taxon>
        <taxon>Gammaproteobacteria</taxon>
        <taxon>Candidatus Competibacteraceae</taxon>
        <taxon>Plasticicumulans</taxon>
    </lineage>
</organism>
<dbReference type="Pfam" id="PF20803">
    <property type="entry name" value="PaaX_M"/>
    <property type="match status" value="1"/>
</dbReference>
<dbReference type="Gene3D" id="3.30.70.2650">
    <property type="match status" value="1"/>
</dbReference>
<dbReference type="InterPro" id="IPR013225">
    <property type="entry name" value="PaaX_C"/>
</dbReference>
<accession>A0A317MZP8</accession>
<reference evidence="4 5" key="1">
    <citation type="submission" date="2018-05" db="EMBL/GenBank/DDBJ databases">
        <title>Genomic Encyclopedia of Type Strains, Phase IV (KMG-IV): sequencing the most valuable type-strain genomes for metagenomic binning, comparative biology and taxonomic classification.</title>
        <authorList>
            <person name="Goeker M."/>
        </authorList>
    </citation>
    <scope>NUCLEOTIDE SEQUENCE [LARGE SCALE GENOMIC DNA]</scope>
    <source>
        <strain evidence="4 5">DSM 23606</strain>
    </source>
</reference>
<dbReference type="PANTHER" id="PTHR30319:SF1">
    <property type="entry name" value="TRANSCRIPTIONAL REPRESSOR PAAX"/>
    <property type="match status" value="1"/>
</dbReference>
<evidence type="ECO:0000313" key="4">
    <source>
        <dbReference type="EMBL" id="PWV61222.1"/>
    </source>
</evidence>
<dbReference type="InterPro" id="IPR048846">
    <property type="entry name" value="PaaX-like_central"/>
</dbReference>
<dbReference type="Proteomes" id="UP000246569">
    <property type="component" value="Unassembled WGS sequence"/>
</dbReference>
<dbReference type="PIRSF" id="PIRSF020623">
    <property type="entry name" value="PaaX"/>
    <property type="match status" value="1"/>
</dbReference>
<feature type="domain" description="Transcriptional repressor PaaX-like C-terminal" evidence="2">
    <location>
        <begin position="193"/>
        <end position="281"/>
    </location>
</feature>
<evidence type="ECO:0000259" key="2">
    <source>
        <dbReference type="Pfam" id="PF08223"/>
    </source>
</evidence>
<dbReference type="PANTHER" id="PTHR30319">
    <property type="entry name" value="PHENYLACETIC ACID REGULATOR-RELATED TRANSCRIPTIONAL REPRESSOR"/>
    <property type="match status" value="1"/>
</dbReference>
<sequence>MTEAVTRLLEAFRERKPLRSGSLIITLYGDAIAPHGGTVWLGSLINLLEHFGINQRLVRTSVFRLAQEGWLSAQQVGRRSYYSLTDSGRRRFENAFRRIYAQPAQQWNGRWCLVFTALPGLDAASREQLQRELGWQGFGTLAPGVLAHPGLDAAEIQPTLEAQGAQHKVVVMNADGGSVLGEQPLRELVNLGWDMAHLAESWGQFLERFRAVWRALANAQSLDPQECLLVRTLLIHEYRRLLLRDPQLPDELMPADWAGTAARLLCRNLYRLLQGPAERHLLATMETADGPLPEAAPYYFSRFGGLDQPPDALN</sequence>
<keyword evidence="5" id="KW-1185">Reference proteome</keyword>
<feature type="domain" description="Transcriptional repressor PaaX-like central Cas2-like" evidence="3">
    <location>
        <begin position="105"/>
        <end position="179"/>
    </location>
</feature>
<dbReference type="InterPro" id="IPR036390">
    <property type="entry name" value="WH_DNA-bd_sf"/>
</dbReference>
<dbReference type="Gene3D" id="1.10.10.10">
    <property type="entry name" value="Winged helix-like DNA-binding domain superfamily/Winged helix DNA-binding domain"/>
    <property type="match status" value="1"/>
</dbReference>
<proteinExistence type="predicted"/>
<dbReference type="EMBL" id="QGTJ01000006">
    <property type="protein sequence ID" value="PWV61222.1"/>
    <property type="molecule type" value="Genomic_DNA"/>
</dbReference>